<sequence>MELYYSWVRIENIEPHYYLDYLSQLLDSEFKYDMMELLPSEIINIIFSYVALRDICKNVRLINRNYKELSDALIGEYIQNKMENEVNDDKIHRLVRDDNYDKILIPIYNCLQTRDRKRLKWKIKIINFHIGCEDEKIYCCEEKNWWDNDYINDLDKFGYKYEKLKHKRIKFIKEK</sequence>
<evidence type="ECO:0000313" key="2">
    <source>
        <dbReference type="EMBL" id="SNW62408.1"/>
    </source>
</evidence>
<feature type="domain" description="F-box" evidence="1">
    <location>
        <begin position="32"/>
        <end position="81"/>
    </location>
</feature>
<keyword evidence="3" id="KW-1185">Reference proteome</keyword>
<dbReference type="CDD" id="cd09917">
    <property type="entry name" value="F-box_SF"/>
    <property type="match status" value="1"/>
</dbReference>
<dbReference type="GeneID" id="35382300"/>
<organism evidence="2">
    <name type="scientific">Orpheovirus IHUMI-LCC2</name>
    <dbReference type="NCBI Taxonomy" id="2023057"/>
    <lineage>
        <taxon>Viruses</taxon>
        <taxon>Varidnaviria</taxon>
        <taxon>Bamfordvirae</taxon>
        <taxon>Nucleocytoviricota</taxon>
        <taxon>Megaviricetes</taxon>
        <taxon>Pimascovirales</taxon>
        <taxon>Ocovirineae</taxon>
        <taxon>Orpheoviridae</taxon>
        <taxon>Alphaorpheovirus</taxon>
        <taxon>Alphaorpheovirus massiliense</taxon>
    </lineage>
</organism>
<protein>
    <submittedName>
        <fullName evidence="2">F-box domain-containing protein</fullName>
    </submittedName>
</protein>
<dbReference type="Proteomes" id="UP000236316">
    <property type="component" value="Segment"/>
</dbReference>
<dbReference type="InterPro" id="IPR036047">
    <property type="entry name" value="F-box-like_dom_sf"/>
</dbReference>
<dbReference type="EMBL" id="LT906555">
    <property type="protein sequence ID" value="SNW62408.1"/>
    <property type="molecule type" value="Genomic_DNA"/>
</dbReference>
<dbReference type="InterPro" id="IPR001810">
    <property type="entry name" value="F-box_dom"/>
</dbReference>
<evidence type="ECO:0000259" key="1">
    <source>
        <dbReference type="PROSITE" id="PS50181"/>
    </source>
</evidence>
<gene>
    <name evidence="2" type="ORF">ORPV_504</name>
</gene>
<dbReference type="KEGG" id="vg:35382300"/>
<evidence type="ECO:0000313" key="3">
    <source>
        <dbReference type="Proteomes" id="UP000236316"/>
    </source>
</evidence>
<accession>A0A2I2L4F0</accession>
<name>A0A2I2L4F0_9VIRU</name>
<reference evidence="2" key="1">
    <citation type="submission" date="2017-08" db="EMBL/GenBank/DDBJ databases">
        <authorList>
            <consortium name="Urmite Genomes"/>
        </authorList>
    </citation>
    <scope>NUCLEOTIDE SEQUENCE [LARGE SCALE GENOMIC DNA]</scope>
    <source>
        <strain evidence="2">IHUMI-LCC2</strain>
    </source>
</reference>
<dbReference type="PROSITE" id="PS50181">
    <property type="entry name" value="FBOX"/>
    <property type="match status" value="1"/>
</dbReference>
<dbReference type="RefSeq" id="YP_009448710.1">
    <property type="nucleotide sequence ID" value="NC_036594.1"/>
</dbReference>
<dbReference type="Gene3D" id="1.20.1280.50">
    <property type="match status" value="1"/>
</dbReference>
<proteinExistence type="predicted"/>
<dbReference type="SUPFAM" id="SSF81383">
    <property type="entry name" value="F-box domain"/>
    <property type="match status" value="1"/>
</dbReference>